<dbReference type="InterPro" id="IPR038444">
    <property type="entry name" value="DUF465_sf"/>
</dbReference>
<organism evidence="1 2">
    <name type="scientific">Sphingobium subterraneum</name>
    <dbReference type="NCBI Taxonomy" id="627688"/>
    <lineage>
        <taxon>Bacteria</taxon>
        <taxon>Pseudomonadati</taxon>
        <taxon>Pseudomonadota</taxon>
        <taxon>Alphaproteobacteria</taxon>
        <taxon>Sphingomonadales</taxon>
        <taxon>Sphingomonadaceae</taxon>
        <taxon>Sphingobium</taxon>
    </lineage>
</organism>
<name>A0A841IXU6_9SPHN</name>
<sequence>MENSHISALRAKHDALKATIRSELSRPLPDMNLLALLKKQKLRLKEEMHGLV</sequence>
<gene>
    <name evidence="1" type="ORF">FHS92_000827</name>
</gene>
<keyword evidence="2" id="KW-1185">Reference proteome</keyword>
<dbReference type="Pfam" id="PF04325">
    <property type="entry name" value="DUF465"/>
    <property type="match status" value="1"/>
</dbReference>
<evidence type="ECO:0000313" key="1">
    <source>
        <dbReference type="EMBL" id="MBB6123120.1"/>
    </source>
</evidence>
<comment type="caution">
    <text evidence="1">The sequence shown here is derived from an EMBL/GenBank/DDBJ whole genome shotgun (WGS) entry which is preliminary data.</text>
</comment>
<dbReference type="RefSeq" id="WP_184078775.1">
    <property type="nucleotide sequence ID" value="NZ_JACIJP010000001.1"/>
</dbReference>
<reference evidence="1 2" key="1">
    <citation type="submission" date="2020-08" db="EMBL/GenBank/DDBJ databases">
        <title>Genomic Encyclopedia of Type Strains, Phase IV (KMG-IV): sequencing the most valuable type-strain genomes for metagenomic binning, comparative biology and taxonomic classification.</title>
        <authorList>
            <person name="Goeker M."/>
        </authorList>
    </citation>
    <scope>NUCLEOTIDE SEQUENCE [LARGE SCALE GENOMIC DNA]</scope>
    <source>
        <strain evidence="1 2">DSM 102255</strain>
    </source>
</reference>
<dbReference type="Gene3D" id="6.10.280.50">
    <property type="match status" value="1"/>
</dbReference>
<dbReference type="EMBL" id="JACIJP010000001">
    <property type="protein sequence ID" value="MBB6123120.1"/>
    <property type="molecule type" value="Genomic_DNA"/>
</dbReference>
<evidence type="ECO:0008006" key="3">
    <source>
        <dbReference type="Google" id="ProtNLM"/>
    </source>
</evidence>
<dbReference type="Proteomes" id="UP000552700">
    <property type="component" value="Unassembled WGS sequence"/>
</dbReference>
<dbReference type="AlphaFoldDB" id="A0A841IXU6"/>
<dbReference type="InterPro" id="IPR007420">
    <property type="entry name" value="DUF465"/>
</dbReference>
<accession>A0A841IXU6</accession>
<evidence type="ECO:0000313" key="2">
    <source>
        <dbReference type="Proteomes" id="UP000552700"/>
    </source>
</evidence>
<proteinExistence type="predicted"/>
<protein>
    <recommendedName>
        <fullName evidence="3">DUF465 domain-containing protein</fullName>
    </recommendedName>
</protein>